<evidence type="ECO:0000313" key="2">
    <source>
        <dbReference type="Proteomes" id="UP001447857"/>
    </source>
</evidence>
<accession>A0ABZ2Q997</accession>
<dbReference type="PROSITE" id="PS51257">
    <property type="entry name" value="PROKAR_LIPOPROTEIN"/>
    <property type="match status" value="1"/>
</dbReference>
<dbReference type="EMBL" id="CP147988">
    <property type="protein sequence ID" value="WXK50654.1"/>
    <property type="molecule type" value="Genomic_DNA"/>
</dbReference>
<sequence length="150" mass="17862">MTKRRIRIMINIILILLFVSCNNYQLSYKSIKSGFLYDDGIYTIPGKDRNILIKELKDGSKIFAIRNSKNKILFQQSLNETFSAYHYWVLYVDKNADIWYYNSDYFSSQAVLFNKETQQYEMKDLCRNKIQLPLEFKKEIESKGSKICTF</sequence>
<proteinExistence type="predicted"/>
<dbReference type="RefSeq" id="WP_162614967.1">
    <property type="nucleotide sequence ID" value="NZ_CP147988.1"/>
</dbReference>
<evidence type="ECO:0000313" key="1">
    <source>
        <dbReference type="EMBL" id="WXK50654.1"/>
    </source>
</evidence>
<gene>
    <name evidence="1" type="ORF">V6624_03240</name>
</gene>
<dbReference type="Proteomes" id="UP001447857">
    <property type="component" value="Chromosome"/>
</dbReference>
<keyword evidence="2" id="KW-1185">Reference proteome</keyword>
<protein>
    <recommendedName>
        <fullName evidence="3">Lipoprotein</fullName>
    </recommendedName>
</protein>
<evidence type="ECO:0008006" key="3">
    <source>
        <dbReference type="Google" id="ProtNLM"/>
    </source>
</evidence>
<reference evidence="1 2" key="1">
    <citation type="submission" date="2024-02" db="EMBL/GenBank/DDBJ databases">
        <title>complete genome of Flavobacterium ginsenosidimutans Str. YTB16.</title>
        <authorList>
            <person name="Wang Q."/>
        </authorList>
    </citation>
    <scope>NUCLEOTIDE SEQUENCE [LARGE SCALE GENOMIC DNA]</scope>
    <source>
        <strain evidence="1 2">YTB16</strain>
    </source>
</reference>
<organism evidence="1 2">
    <name type="scientific">Flavobacterium ginsenosidimutans</name>
    <dbReference type="NCBI Taxonomy" id="687844"/>
    <lineage>
        <taxon>Bacteria</taxon>
        <taxon>Pseudomonadati</taxon>
        <taxon>Bacteroidota</taxon>
        <taxon>Flavobacteriia</taxon>
        <taxon>Flavobacteriales</taxon>
        <taxon>Flavobacteriaceae</taxon>
        <taxon>Flavobacterium</taxon>
    </lineage>
</organism>
<name>A0ABZ2Q997_9FLAO</name>